<protein>
    <submittedName>
        <fullName evidence="7">Oligosaccharide flippase family protein</fullName>
    </submittedName>
</protein>
<dbReference type="Pfam" id="PF01943">
    <property type="entry name" value="Polysacc_synt"/>
    <property type="match status" value="1"/>
</dbReference>
<keyword evidence="5 6" id="KW-0472">Membrane</keyword>
<feature type="transmembrane region" description="Helical" evidence="6">
    <location>
        <begin position="322"/>
        <end position="341"/>
    </location>
</feature>
<feature type="transmembrane region" description="Helical" evidence="6">
    <location>
        <begin position="239"/>
        <end position="256"/>
    </location>
</feature>
<feature type="transmembrane region" description="Helical" evidence="6">
    <location>
        <begin position="416"/>
        <end position="433"/>
    </location>
</feature>
<dbReference type="InterPro" id="IPR002797">
    <property type="entry name" value="Polysacc_synth"/>
</dbReference>
<dbReference type="InterPro" id="IPR050833">
    <property type="entry name" value="Poly_Biosynth_Transport"/>
</dbReference>
<evidence type="ECO:0000256" key="1">
    <source>
        <dbReference type="ARBA" id="ARBA00004651"/>
    </source>
</evidence>
<dbReference type="Proteomes" id="UP000603141">
    <property type="component" value="Unassembled WGS sequence"/>
</dbReference>
<feature type="transmembrane region" description="Helical" evidence="6">
    <location>
        <begin position="97"/>
        <end position="119"/>
    </location>
</feature>
<comment type="subcellular location">
    <subcellularLocation>
        <location evidence="1">Cell membrane</location>
        <topology evidence="1">Multi-pass membrane protein</topology>
    </subcellularLocation>
</comment>
<evidence type="ECO:0000256" key="2">
    <source>
        <dbReference type="ARBA" id="ARBA00022475"/>
    </source>
</evidence>
<evidence type="ECO:0000313" key="7">
    <source>
        <dbReference type="EMBL" id="MBK1882378.1"/>
    </source>
</evidence>
<feature type="transmembrane region" description="Helical" evidence="6">
    <location>
        <begin position="276"/>
        <end position="301"/>
    </location>
</feature>
<feature type="transmembrane region" description="Helical" evidence="6">
    <location>
        <begin position="353"/>
        <end position="370"/>
    </location>
</feature>
<keyword evidence="2" id="KW-1003">Cell membrane</keyword>
<evidence type="ECO:0000256" key="5">
    <source>
        <dbReference type="ARBA" id="ARBA00023136"/>
    </source>
</evidence>
<feature type="transmembrane region" description="Helical" evidence="6">
    <location>
        <begin position="196"/>
        <end position="218"/>
    </location>
</feature>
<dbReference type="RefSeq" id="WP_200269457.1">
    <property type="nucleotide sequence ID" value="NZ_JAENIJ010000010.1"/>
</dbReference>
<dbReference type="PANTHER" id="PTHR30250:SF26">
    <property type="entry name" value="PSMA PROTEIN"/>
    <property type="match status" value="1"/>
</dbReference>
<dbReference type="PANTHER" id="PTHR30250">
    <property type="entry name" value="PST FAMILY PREDICTED COLANIC ACID TRANSPORTER"/>
    <property type="match status" value="1"/>
</dbReference>
<proteinExistence type="predicted"/>
<dbReference type="GO" id="GO:0005886">
    <property type="term" value="C:plasma membrane"/>
    <property type="evidence" value="ECO:0007669"/>
    <property type="project" value="UniProtKB-SubCell"/>
</dbReference>
<reference evidence="7" key="1">
    <citation type="submission" date="2021-01" db="EMBL/GenBank/DDBJ databases">
        <title>Modified the classification status of verrucomicrobia.</title>
        <authorList>
            <person name="Feng X."/>
        </authorList>
    </citation>
    <scope>NUCLEOTIDE SEQUENCE</scope>
    <source>
        <strain evidence="7">KCTC 22041</strain>
    </source>
</reference>
<sequence length="450" mass="48699">MPVTESNEAAVRRDRSIRLAVVTSLISKAGNILLQLVSIPVAFRVLGREEFGLYTTVSLTLTTIALLEIGVGPALTHGLSQARANHDSQRQRELGSTAFFLMVGLGLVAGILVGGLLALVPVVKLYGSEFAGYESQLRAGLWMGLAIFVCLFVLNLTERAREGHLEVASNNLWGAIGNLTAAAAVAGGIWFVPQVWFLVLAVHGSMVLAKIGNTIALWRKHPLMRPSVGAFRPSLAKHLFGDGISFSTCFLVTGVVEYNFCGWLVGRIGGGPANVALYGIFISLTVMQLGFVIMLSTPTWPAVAEALTRGDLDWARKAAKRLYRFGMSFALCSAVGMTLFGPWALHLWLGDRFGGTTHLAMGCYALYFVAHVWRHLNHAMMIGTGQVRRLAVIQIVESMLMIGITTMVLWLGSMEFMLAAMGITILCLTGWLLPRRVAAVLGKQTVVENV</sequence>
<organism evidence="7 8">
    <name type="scientific">Luteolibacter pohnpeiensis</name>
    <dbReference type="NCBI Taxonomy" id="454153"/>
    <lineage>
        <taxon>Bacteria</taxon>
        <taxon>Pseudomonadati</taxon>
        <taxon>Verrucomicrobiota</taxon>
        <taxon>Verrucomicrobiia</taxon>
        <taxon>Verrucomicrobiales</taxon>
        <taxon>Verrucomicrobiaceae</taxon>
        <taxon>Luteolibacter</taxon>
    </lineage>
</organism>
<evidence type="ECO:0000256" key="3">
    <source>
        <dbReference type="ARBA" id="ARBA00022692"/>
    </source>
</evidence>
<keyword evidence="8" id="KW-1185">Reference proteome</keyword>
<feature type="transmembrane region" description="Helical" evidence="6">
    <location>
        <begin position="139"/>
        <end position="157"/>
    </location>
</feature>
<dbReference type="AlphaFoldDB" id="A0A934SBQ9"/>
<feature type="transmembrane region" description="Helical" evidence="6">
    <location>
        <begin position="19"/>
        <end position="39"/>
    </location>
</feature>
<evidence type="ECO:0000256" key="6">
    <source>
        <dbReference type="SAM" id="Phobius"/>
    </source>
</evidence>
<feature type="transmembrane region" description="Helical" evidence="6">
    <location>
        <begin position="390"/>
        <end position="410"/>
    </location>
</feature>
<gene>
    <name evidence="7" type="ORF">JIN85_08130</name>
</gene>
<name>A0A934SBQ9_9BACT</name>
<feature type="transmembrane region" description="Helical" evidence="6">
    <location>
        <begin position="51"/>
        <end position="76"/>
    </location>
</feature>
<keyword evidence="3 6" id="KW-0812">Transmembrane</keyword>
<evidence type="ECO:0000313" key="8">
    <source>
        <dbReference type="Proteomes" id="UP000603141"/>
    </source>
</evidence>
<keyword evidence="4 6" id="KW-1133">Transmembrane helix</keyword>
<accession>A0A934SBQ9</accession>
<feature type="transmembrane region" description="Helical" evidence="6">
    <location>
        <begin position="169"/>
        <end position="190"/>
    </location>
</feature>
<dbReference type="EMBL" id="JAENIJ010000010">
    <property type="protein sequence ID" value="MBK1882378.1"/>
    <property type="molecule type" value="Genomic_DNA"/>
</dbReference>
<comment type="caution">
    <text evidence="7">The sequence shown here is derived from an EMBL/GenBank/DDBJ whole genome shotgun (WGS) entry which is preliminary data.</text>
</comment>
<evidence type="ECO:0000256" key="4">
    <source>
        <dbReference type="ARBA" id="ARBA00022989"/>
    </source>
</evidence>